<dbReference type="PROSITE" id="PS51257">
    <property type="entry name" value="PROKAR_LIPOPROTEIN"/>
    <property type="match status" value="1"/>
</dbReference>
<dbReference type="EMBL" id="FOLM01000002">
    <property type="protein sequence ID" value="SFC24623.1"/>
    <property type="molecule type" value="Genomic_DNA"/>
</dbReference>
<evidence type="ECO:0000256" key="7">
    <source>
        <dbReference type="SAM" id="MobiDB-lite"/>
    </source>
</evidence>
<keyword evidence="10" id="KW-0378">Hydrolase</keyword>
<evidence type="ECO:0000259" key="9">
    <source>
        <dbReference type="PROSITE" id="PS52029"/>
    </source>
</evidence>
<dbReference type="UniPathway" id="UPA00219"/>
<keyword evidence="8" id="KW-0732">Signal</keyword>
<gene>
    <name evidence="10" type="ORF">SAMN05421773_102433</name>
</gene>
<name>A0A1I1HT46_9ACTN</name>
<evidence type="ECO:0000256" key="2">
    <source>
        <dbReference type="ARBA" id="ARBA00022679"/>
    </source>
</evidence>
<organism evidence="10 11">
    <name type="scientific">Streptomyces aidingensis</name>
    <dbReference type="NCBI Taxonomy" id="910347"/>
    <lineage>
        <taxon>Bacteria</taxon>
        <taxon>Bacillati</taxon>
        <taxon>Actinomycetota</taxon>
        <taxon>Actinomycetes</taxon>
        <taxon>Kitasatosporales</taxon>
        <taxon>Streptomycetaceae</taxon>
        <taxon>Streptomyces</taxon>
    </lineage>
</organism>
<comment type="pathway">
    <text evidence="1 6">Cell wall biogenesis; peptidoglycan biosynthesis.</text>
</comment>
<dbReference type="GO" id="GO:0071972">
    <property type="term" value="F:peptidoglycan L,D-transpeptidase activity"/>
    <property type="evidence" value="ECO:0007669"/>
    <property type="project" value="TreeGrafter"/>
</dbReference>
<evidence type="ECO:0000256" key="6">
    <source>
        <dbReference type="PROSITE-ProRule" id="PRU01373"/>
    </source>
</evidence>
<dbReference type="Pfam" id="PF03734">
    <property type="entry name" value="YkuD"/>
    <property type="match status" value="1"/>
</dbReference>
<dbReference type="InterPro" id="IPR002477">
    <property type="entry name" value="Peptidoglycan-bd-like"/>
</dbReference>
<dbReference type="InterPro" id="IPR005490">
    <property type="entry name" value="LD_TPept_cat_dom"/>
</dbReference>
<dbReference type="InterPro" id="IPR036365">
    <property type="entry name" value="PGBD-like_sf"/>
</dbReference>
<feature type="compositionally biased region" description="Acidic residues" evidence="7">
    <location>
        <begin position="50"/>
        <end position="77"/>
    </location>
</feature>
<dbReference type="GO" id="GO:0016740">
    <property type="term" value="F:transferase activity"/>
    <property type="evidence" value="ECO:0007669"/>
    <property type="project" value="UniProtKB-KW"/>
</dbReference>
<dbReference type="PANTHER" id="PTHR30582:SF33">
    <property type="entry name" value="EXPORTED PROTEIN"/>
    <property type="match status" value="1"/>
</dbReference>
<dbReference type="Pfam" id="PF01471">
    <property type="entry name" value="PG_binding_1"/>
    <property type="match status" value="2"/>
</dbReference>
<accession>A0A1I1HT46</accession>
<dbReference type="GO" id="GO:0018104">
    <property type="term" value="P:peptidoglycan-protein cross-linking"/>
    <property type="evidence" value="ECO:0007669"/>
    <property type="project" value="TreeGrafter"/>
</dbReference>
<dbReference type="GO" id="GO:0071555">
    <property type="term" value="P:cell wall organization"/>
    <property type="evidence" value="ECO:0007669"/>
    <property type="project" value="UniProtKB-UniRule"/>
</dbReference>
<dbReference type="Gene3D" id="1.10.101.10">
    <property type="entry name" value="PGBD-like superfamily/PGBD"/>
    <property type="match status" value="2"/>
</dbReference>
<dbReference type="InterPro" id="IPR038063">
    <property type="entry name" value="Transpep_catalytic_dom"/>
</dbReference>
<keyword evidence="3 6" id="KW-0133">Cell shape</keyword>
<dbReference type="InterPro" id="IPR036366">
    <property type="entry name" value="PGBDSf"/>
</dbReference>
<evidence type="ECO:0000256" key="5">
    <source>
        <dbReference type="ARBA" id="ARBA00023316"/>
    </source>
</evidence>
<dbReference type="PROSITE" id="PS52029">
    <property type="entry name" value="LD_TPASE"/>
    <property type="match status" value="1"/>
</dbReference>
<keyword evidence="5 6" id="KW-0961">Cell wall biogenesis/degradation</keyword>
<keyword evidence="4 6" id="KW-0573">Peptidoglycan synthesis</keyword>
<feature type="active site" description="Nucleophile" evidence="6">
    <location>
        <position position="347"/>
    </location>
</feature>
<dbReference type="RefSeq" id="WP_093837708.1">
    <property type="nucleotide sequence ID" value="NZ_FOLM01000002.1"/>
</dbReference>
<dbReference type="GO" id="GO:0005576">
    <property type="term" value="C:extracellular region"/>
    <property type="evidence" value="ECO:0007669"/>
    <property type="project" value="TreeGrafter"/>
</dbReference>
<dbReference type="SUPFAM" id="SSF47090">
    <property type="entry name" value="PGBD-like"/>
    <property type="match status" value="2"/>
</dbReference>
<sequence length="373" mass="41152">MRSAHTVRSLGRSLAALAAATVLLTACGTGGAGEEPDAKPVANETTPDPSPEETAGEEPTEEAEEPEPEPSPTEEPDPVLYQAGETSEEIRELQARLAQTGHFAAQPTAFYGEVTTGAVAAYQESRAELEVSGVVHQSTWDLLLSETTEPTQDELFPKKQVMGYGDNNDQVRGLQARLKQLGHFDVDPTGYYGNVTSDAVKSYQKAAGLEVTGTVYEDTWDLLKSQTKTPTEDELRPPVEVPEADEADTATLDERCMTGRVLCISKTTSQLVWMIDGEVQLTLDVRFGAEGYETREGQFTVYWKSRDHHSTIYDSPMPFAMFFDGGQAVHYSENFRQNGYNGGSYGCVNVRDYDSLEWLFDEVREGDKVVIYW</sequence>
<dbReference type="OrthoDB" id="8887048at2"/>
<evidence type="ECO:0000313" key="11">
    <source>
        <dbReference type="Proteomes" id="UP000199207"/>
    </source>
</evidence>
<evidence type="ECO:0000313" key="10">
    <source>
        <dbReference type="EMBL" id="SFC24623.1"/>
    </source>
</evidence>
<reference evidence="10 11" key="1">
    <citation type="submission" date="2016-10" db="EMBL/GenBank/DDBJ databases">
        <authorList>
            <person name="de Groot N.N."/>
        </authorList>
    </citation>
    <scope>NUCLEOTIDE SEQUENCE [LARGE SCALE GENOMIC DNA]</scope>
    <source>
        <strain evidence="10 11">CGMCC 4.5739</strain>
    </source>
</reference>
<evidence type="ECO:0000256" key="1">
    <source>
        <dbReference type="ARBA" id="ARBA00004752"/>
    </source>
</evidence>
<evidence type="ECO:0000256" key="8">
    <source>
        <dbReference type="SAM" id="SignalP"/>
    </source>
</evidence>
<dbReference type="SUPFAM" id="SSF141523">
    <property type="entry name" value="L,D-transpeptidase catalytic domain-like"/>
    <property type="match status" value="1"/>
</dbReference>
<feature type="active site" description="Proton donor/acceptor" evidence="6">
    <location>
        <position position="330"/>
    </location>
</feature>
<evidence type="ECO:0000256" key="3">
    <source>
        <dbReference type="ARBA" id="ARBA00022960"/>
    </source>
</evidence>
<dbReference type="Proteomes" id="UP000199207">
    <property type="component" value="Unassembled WGS sequence"/>
</dbReference>
<feature type="region of interest" description="Disordered" evidence="7">
    <location>
        <begin position="29"/>
        <end position="79"/>
    </location>
</feature>
<dbReference type="STRING" id="910347.SAMN05421773_102433"/>
<feature type="signal peptide" evidence="8">
    <location>
        <begin position="1"/>
        <end position="18"/>
    </location>
</feature>
<dbReference type="GO" id="GO:0008360">
    <property type="term" value="P:regulation of cell shape"/>
    <property type="evidence" value="ECO:0007669"/>
    <property type="project" value="UniProtKB-UniRule"/>
</dbReference>
<protein>
    <submittedName>
        <fullName evidence="10">Peptidoglycan-binding (PGRP) domain of peptidoglycan hydrolases-containing protein</fullName>
    </submittedName>
</protein>
<feature type="domain" description="L,D-TPase catalytic" evidence="9">
    <location>
        <begin position="260"/>
        <end position="372"/>
    </location>
</feature>
<dbReference type="AlphaFoldDB" id="A0A1I1HT46"/>
<proteinExistence type="predicted"/>
<feature type="chain" id="PRO_5038589785" evidence="8">
    <location>
        <begin position="19"/>
        <end position="373"/>
    </location>
</feature>
<dbReference type="InterPro" id="IPR050979">
    <property type="entry name" value="LD-transpeptidase"/>
</dbReference>
<dbReference type="CDD" id="cd16913">
    <property type="entry name" value="YkuD_like"/>
    <property type="match status" value="1"/>
</dbReference>
<keyword evidence="2" id="KW-0808">Transferase</keyword>
<dbReference type="Gene3D" id="2.40.440.10">
    <property type="entry name" value="L,D-transpeptidase catalytic domain-like"/>
    <property type="match status" value="1"/>
</dbReference>
<keyword evidence="11" id="KW-1185">Reference proteome</keyword>
<evidence type="ECO:0000256" key="4">
    <source>
        <dbReference type="ARBA" id="ARBA00022984"/>
    </source>
</evidence>
<dbReference type="PANTHER" id="PTHR30582">
    <property type="entry name" value="L,D-TRANSPEPTIDASE"/>
    <property type="match status" value="1"/>
</dbReference>